<dbReference type="Pfam" id="PF00168">
    <property type="entry name" value="C2"/>
    <property type="match status" value="1"/>
</dbReference>
<evidence type="ECO:0000313" key="3">
    <source>
        <dbReference type="EMBL" id="KAK1745921.1"/>
    </source>
</evidence>
<keyword evidence="1" id="KW-1133">Transmembrane helix</keyword>
<dbReference type="Proteomes" id="UP001224775">
    <property type="component" value="Unassembled WGS sequence"/>
</dbReference>
<dbReference type="AlphaFoldDB" id="A0AAD8YIQ4"/>
<dbReference type="SUPFAM" id="SSF49562">
    <property type="entry name" value="C2 domain (Calcium/lipid-binding domain, CaLB)"/>
    <property type="match status" value="1"/>
</dbReference>
<feature type="transmembrane region" description="Helical" evidence="1">
    <location>
        <begin position="785"/>
        <end position="809"/>
    </location>
</feature>
<feature type="domain" description="C2" evidence="2">
    <location>
        <begin position="417"/>
        <end position="496"/>
    </location>
</feature>
<dbReference type="InterPro" id="IPR035892">
    <property type="entry name" value="C2_domain_sf"/>
</dbReference>
<name>A0AAD8YIQ4_9STRA</name>
<evidence type="ECO:0000259" key="2">
    <source>
        <dbReference type="Pfam" id="PF00168"/>
    </source>
</evidence>
<protein>
    <recommendedName>
        <fullName evidence="2">C2 domain-containing protein</fullName>
    </recommendedName>
</protein>
<dbReference type="EMBL" id="JATAAI010000005">
    <property type="protein sequence ID" value="KAK1745921.1"/>
    <property type="molecule type" value="Genomic_DNA"/>
</dbReference>
<dbReference type="Gene3D" id="2.60.40.150">
    <property type="entry name" value="C2 domain"/>
    <property type="match status" value="1"/>
</dbReference>
<reference evidence="3" key="1">
    <citation type="submission" date="2023-06" db="EMBL/GenBank/DDBJ databases">
        <title>Survivors Of The Sea: Transcriptome response of Skeletonema marinoi to long-term dormancy.</title>
        <authorList>
            <person name="Pinder M.I.M."/>
            <person name="Kourtchenko O."/>
            <person name="Robertson E.K."/>
            <person name="Larsson T."/>
            <person name="Maumus F."/>
            <person name="Osuna-Cruz C.M."/>
            <person name="Vancaester E."/>
            <person name="Stenow R."/>
            <person name="Vandepoele K."/>
            <person name="Ploug H."/>
            <person name="Bruchert V."/>
            <person name="Godhe A."/>
            <person name="Topel M."/>
        </authorList>
    </citation>
    <scope>NUCLEOTIDE SEQUENCE</scope>
    <source>
        <strain evidence="3">R05AC</strain>
    </source>
</reference>
<comment type="caution">
    <text evidence="3">The sequence shown here is derived from an EMBL/GenBank/DDBJ whole genome shotgun (WGS) entry which is preliminary data.</text>
</comment>
<keyword evidence="1" id="KW-0812">Transmembrane</keyword>
<gene>
    <name evidence="3" type="ORF">QTG54_003845</name>
</gene>
<evidence type="ECO:0000313" key="4">
    <source>
        <dbReference type="Proteomes" id="UP001224775"/>
    </source>
</evidence>
<organism evidence="3 4">
    <name type="scientific">Skeletonema marinoi</name>
    <dbReference type="NCBI Taxonomy" id="267567"/>
    <lineage>
        <taxon>Eukaryota</taxon>
        <taxon>Sar</taxon>
        <taxon>Stramenopiles</taxon>
        <taxon>Ochrophyta</taxon>
        <taxon>Bacillariophyta</taxon>
        <taxon>Coscinodiscophyceae</taxon>
        <taxon>Thalassiosirophycidae</taxon>
        <taxon>Thalassiosirales</taxon>
        <taxon>Skeletonemataceae</taxon>
        <taxon>Skeletonema</taxon>
        <taxon>Skeletonema marinoi-dohrnii complex</taxon>
    </lineage>
</organism>
<keyword evidence="4" id="KW-1185">Reference proteome</keyword>
<accession>A0AAD8YIQ4</accession>
<evidence type="ECO:0000256" key="1">
    <source>
        <dbReference type="SAM" id="Phobius"/>
    </source>
</evidence>
<dbReference type="InterPro" id="IPR000008">
    <property type="entry name" value="C2_dom"/>
</dbReference>
<keyword evidence="1" id="KW-0472">Membrane</keyword>
<sequence>MISTIYEGRSVRRSCYLSKSDSGENEGSIVQNALLAASAAESSSQQSSPEKINSTDENEELTILVEIVAATIPKKPKHEASNSLTPQARGMHCTANWIGPVNPSGRKRRETFFHRTKTLKLNSDSDTSVDATPDINTVGKFNNLEEHIFTVKDSSLFLFKTTMKQLVNASAHDDRMSNGGLKFDLYEKPINILTTSVGNALSDIIRHEKEAIAMTQRESSVSSLLGGSYRLIATVYLSPQDILSSCDGSRVEFGMVNKLALTRQNGQKPSQTARNVPGARLVLRMRKATTTDIAFMKLLHRKLKFGGDDFALLKDLTEGEEGGDDEDILPVQLLTEIDEKLIAAQTSFECIGHVANATHESIRYLISDDTEKKHHVRPYPDPSRKKETTMLTKSQLREECYKPSTKWVHAGSGSLGTVFIEFLECRDLPNTDTGGAVGNLTDAFISAIYGDVLVQTDVIDDCLSPMWMPWSTRAFKFQMSCPSTAIFIAVTDYDVVEQVFPGILYTLTYDLHESSNLLEFGDSVGKITVRIRIEYDEHKMLMASLKPPGQSWVTSKRKKTHQVAKYCTEGPHDEDTFELQLFWSHIDEIWGKKRMLSYMISDMFYSLIFWRDQVQGLPLHSAVVFYLSVNVVEKPHLLPSYILFLSGWLMLASLMQRNNHPNPWKRGHSLLHYWNILVHGESLDDSLKEIKPMEGYKESVKYEKRWTDRMNEDNRQYARQADLYARLQEVEDDSNIRTKSKSKLKGALIDQILAPKLLYYQQWLSSICLKIRLVRNVFNWSESEIAFFVTLALFGSSFIALFIPWAFLLRWTSRVVAWVFLGPWMRVVDALLHGSNDETRRKHEKAKASKQIVQSFMQQHKLARIQRESALKMKAFRKLLFGRYNTRVPERGYLSRHEDIPLPESFAEQLSDEFIRDTSNSSAFYIPGQNLSGGELIPRIGIDNSQYLADIQEEKKLLESQYNSLADSRRCGFLTTQHDEESDTTQQFELVRSDNDVICLHSPELLESSIERSTSTTPLTEIRSTENVAQKAIRVDLKSKLLSASLSVSIKMNEPGNTNYAHSDISSVTHTLDDVSNWAQAAIEEEQEPIDEGVEIVPVMSGDELDRLGEESINSGDETSTVFRYVKNKSE</sequence>
<proteinExistence type="predicted"/>